<accession>A0A182JMR4</accession>
<feature type="compositionally biased region" description="Pro residues" evidence="1">
    <location>
        <begin position="274"/>
        <end position="289"/>
    </location>
</feature>
<name>A0A182JMR4_ANOAO</name>
<evidence type="ECO:0000256" key="1">
    <source>
        <dbReference type="SAM" id="MobiDB-lite"/>
    </source>
</evidence>
<evidence type="ECO:0000313" key="2">
    <source>
        <dbReference type="EnsemblMetazoa" id="AATE020975-PA.1"/>
    </source>
</evidence>
<feature type="compositionally biased region" description="Basic residues" evidence="1">
    <location>
        <begin position="444"/>
        <end position="455"/>
    </location>
</feature>
<reference evidence="2" key="1">
    <citation type="submission" date="2022-08" db="UniProtKB">
        <authorList>
            <consortium name="EnsemblMetazoa"/>
        </authorList>
    </citation>
    <scope>IDENTIFICATION</scope>
    <source>
        <strain evidence="2">EBRO</strain>
    </source>
</reference>
<dbReference type="EnsemblMetazoa" id="AATE020975-RA">
    <property type="protein sequence ID" value="AATE020975-PA.1"/>
    <property type="gene ID" value="AATE020975"/>
</dbReference>
<protein>
    <submittedName>
        <fullName evidence="2">Uncharacterized protein</fullName>
    </submittedName>
</protein>
<feature type="region of interest" description="Disordered" evidence="1">
    <location>
        <begin position="370"/>
        <end position="392"/>
    </location>
</feature>
<dbReference type="AlphaFoldDB" id="A0A182JMR4"/>
<organism evidence="2">
    <name type="scientific">Anopheles atroparvus</name>
    <name type="common">European mosquito</name>
    <dbReference type="NCBI Taxonomy" id="41427"/>
    <lineage>
        <taxon>Eukaryota</taxon>
        <taxon>Metazoa</taxon>
        <taxon>Ecdysozoa</taxon>
        <taxon>Arthropoda</taxon>
        <taxon>Hexapoda</taxon>
        <taxon>Insecta</taxon>
        <taxon>Pterygota</taxon>
        <taxon>Neoptera</taxon>
        <taxon>Endopterygota</taxon>
        <taxon>Diptera</taxon>
        <taxon>Nematocera</taxon>
        <taxon>Culicoidea</taxon>
        <taxon>Culicidae</taxon>
        <taxon>Anophelinae</taxon>
        <taxon>Anopheles</taxon>
    </lineage>
</organism>
<dbReference type="VEuPathDB" id="VectorBase:AATE020975"/>
<feature type="compositionally biased region" description="Basic and acidic residues" evidence="1">
    <location>
        <begin position="456"/>
        <end position="473"/>
    </location>
</feature>
<feature type="compositionally biased region" description="Basic and acidic residues" evidence="1">
    <location>
        <begin position="537"/>
        <end position="557"/>
    </location>
</feature>
<feature type="region of interest" description="Disordered" evidence="1">
    <location>
        <begin position="440"/>
        <end position="482"/>
    </location>
</feature>
<proteinExistence type="predicted"/>
<sequence>MVVVVVVVVMVLVVMVSRRCLRLRMDERLRTKLYIFSQFQKDERELRTLPLSLVVVLLLVDELAFPDAGCCCCGCEVAVSAPCPPEPSEVLEACRSTLPPALGLRSRTAGAGAAGLPAKVADWPLPMLALGASFRKDCFRERLSQFFTLVVSVSRLGRGNGDELTTPPPWKAAEGGIGGGGSAIMEQPGACGLFQSLLQYLKREYGAVRAGRFRDFRVIGATNRPTDRPTAEAAAWCRCSSTMFVSSRMAAIFFESSERTFGSRGEPSSASRRPSPPPAPVPAVAPSPTPSGSSCGDALELLTVGHLQLLLQVAHGQRERLELVVHLGLPHPAGERFRLVRGQLVQQAIALGAQNLYIVIHRAGRGAATSGHCHSRGGRLLPASPAGRQQQLSTTVLKSERKVERKPIVAGACGFLTETNTYDVTQQRAYVGCETLDGDEERGKQHHWHHQRRRRQEPADGGSHEKTQHHRDEAEAEEDDAARTMVVSLQERAWCSRPKRLSSAAVCAQRRRRGRPLVRLAGTTSDTRGRQNARARKNPDTPHDTEKYRNRSRDQESGLRNWSVTAPAEKERRPSHRSSSRTRGCSLGRFAFALPRIGGTTERRRREYTHEVTVRSSVTMHNHQEQRQVAGTEACMVMHETKKLTQTPGTPSVVTW</sequence>
<feature type="region of interest" description="Disordered" evidence="1">
    <location>
        <begin position="260"/>
        <end position="292"/>
    </location>
</feature>
<feature type="region of interest" description="Disordered" evidence="1">
    <location>
        <begin position="505"/>
        <end position="584"/>
    </location>
</feature>
<feature type="compositionally biased region" description="Low complexity" evidence="1">
    <location>
        <begin position="262"/>
        <end position="273"/>
    </location>
</feature>